<evidence type="ECO:0000313" key="2">
    <source>
        <dbReference type="Proteomes" id="UP000240424"/>
    </source>
</evidence>
<reference evidence="1 2" key="1">
    <citation type="submission" date="2017-01" db="EMBL/GenBank/DDBJ databases">
        <authorList>
            <consortium name="Urmite Genomes"/>
        </authorList>
    </citation>
    <scope>NUCLEOTIDE SEQUENCE [LARGE SCALE GENOMIC DNA]</scope>
    <source>
        <strain evidence="1 2">AB215</strain>
    </source>
</reference>
<organism evidence="1 2">
    <name type="scientific">Mycobacterium numidiamassiliense</name>
    <dbReference type="NCBI Taxonomy" id="1841861"/>
    <lineage>
        <taxon>Bacteria</taxon>
        <taxon>Bacillati</taxon>
        <taxon>Actinomycetota</taxon>
        <taxon>Actinomycetes</taxon>
        <taxon>Mycobacteriales</taxon>
        <taxon>Mycobacteriaceae</taxon>
        <taxon>Mycobacterium</taxon>
    </lineage>
</organism>
<evidence type="ECO:0000313" key="1">
    <source>
        <dbReference type="EMBL" id="SPM43154.1"/>
    </source>
</evidence>
<dbReference type="Proteomes" id="UP000240424">
    <property type="component" value="Unassembled WGS sequence"/>
</dbReference>
<accession>A0A2U3PHA5</accession>
<dbReference type="EMBL" id="FUEZ01000004">
    <property type="protein sequence ID" value="SPM43154.1"/>
    <property type="molecule type" value="Genomic_DNA"/>
</dbReference>
<name>A0A2U3PHA5_9MYCO</name>
<protein>
    <submittedName>
        <fullName evidence="1">Mycobacterium numidiamassiliense ORFan</fullName>
    </submittedName>
</protein>
<dbReference type="AlphaFoldDB" id="A0A2U3PHA5"/>
<dbReference type="STRING" id="1841861.GCA_900157365_03696"/>
<gene>
    <name evidence="1" type="ORF">MNAB215_5376</name>
</gene>
<keyword evidence="2" id="KW-1185">Reference proteome</keyword>
<sequence length="67" mass="7584">MCPSHPVRHLILARNAFRCSNSRRAAHDAIRGVPLLPCLFRTATVCRWIVADDTALWLLERETASNL</sequence>
<proteinExistence type="predicted"/>